<evidence type="ECO:0000256" key="2">
    <source>
        <dbReference type="ARBA" id="ARBA00023012"/>
    </source>
</evidence>
<evidence type="ECO:0000259" key="5">
    <source>
        <dbReference type="PROSITE" id="PS50887"/>
    </source>
</evidence>
<dbReference type="PROSITE" id="PS50110">
    <property type="entry name" value="RESPONSE_REGULATORY"/>
    <property type="match status" value="2"/>
</dbReference>
<dbReference type="CDD" id="cd19921">
    <property type="entry name" value="REC_1_GGDEF"/>
    <property type="match status" value="1"/>
</dbReference>
<dbReference type="PANTHER" id="PTHR44591:SF14">
    <property type="entry name" value="PROTEIN PILG"/>
    <property type="match status" value="1"/>
</dbReference>
<dbReference type="CDD" id="cd17544">
    <property type="entry name" value="REC_2_GGDEF"/>
    <property type="match status" value="1"/>
</dbReference>
<sequence>MLLVEKVLIVEDSQIVVKILKHIARQELVFDVLLATTFAEARQYCEQHQGNIFAAVIDLNLPDAPDGEVVDYTLEQKIPTIVLTGSFDEKRRESLLSKGIVDYVTKEGRYSYQYAIRSINRLYTNQNIKVLVVEDSTTMRKYIVNLLSRHKFQILQAVDGVDAIKVFLENPDIKLLITDYNMPNMDGFELVKNLRCKYEKFDLVIIGLSAEGESNLSAKLIKTGANDFLTKPFNHEEFYCRINHNVESLHLIDQIRDAANRDYLTNIYSRCYFFAASEQPYETAKQQQSPLALAQISLDNFSNINDSYGQAFGDKVLADFSKDLEKLMDKFLVARAVGKEFYVLMPGLSNDKAFAFLDQVKTVLSGNTYGDQKNTISLTFSAGVSNLLGEHINDQINAAKDNLHRAKEAGKNIVLGDDVESDY</sequence>
<dbReference type="SUPFAM" id="SSF52172">
    <property type="entry name" value="CheY-like"/>
    <property type="match status" value="2"/>
</dbReference>
<keyword evidence="2" id="KW-0902">Two-component regulatory system</keyword>
<feature type="domain" description="Response regulatory" evidence="4">
    <location>
        <begin position="129"/>
        <end position="246"/>
    </location>
</feature>
<dbReference type="InterPro" id="IPR043128">
    <property type="entry name" value="Rev_trsase/Diguanyl_cyclase"/>
</dbReference>
<dbReference type="InterPro" id="IPR001789">
    <property type="entry name" value="Sig_transdc_resp-reg_receiver"/>
</dbReference>
<dbReference type="SUPFAM" id="SSF55073">
    <property type="entry name" value="Nucleotide cyclase"/>
    <property type="match status" value="1"/>
</dbReference>
<dbReference type="Gene3D" id="3.40.50.2300">
    <property type="match status" value="2"/>
</dbReference>
<dbReference type="PROSITE" id="PS50887">
    <property type="entry name" value="GGDEF"/>
    <property type="match status" value="1"/>
</dbReference>
<name>A0A1D2QMV8_9GAMM</name>
<organism evidence="6 7">
    <name type="scientific">Candidatus Endobugula sertula</name>
    <name type="common">Bugula neritina bacterial symbiont</name>
    <dbReference type="NCBI Taxonomy" id="62101"/>
    <lineage>
        <taxon>Bacteria</taxon>
        <taxon>Pseudomonadati</taxon>
        <taxon>Pseudomonadota</taxon>
        <taxon>Gammaproteobacteria</taxon>
        <taxon>Cellvibrionales</taxon>
        <taxon>Cellvibrionaceae</taxon>
        <taxon>Candidatus Endobugula</taxon>
    </lineage>
</organism>
<evidence type="ECO:0000256" key="1">
    <source>
        <dbReference type="ARBA" id="ARBA00022553"/>
    </source>
</evidence>
<proteinExistence type="predicted"/>
<evidence type="ECO:0000256" key="3">
    <source>
        <dbReference type="PROSITE-ProRule" id="PRU00169"/>
    </source>
</evidence>
<dbReference type="AlphaFoldDB" id="A0A1D2QMV8"/>
<dbReference type="Gene3D" id="3.30.70.270">
    <property type="match status" value="1"/>
</dbReference>
<dbReference type="EMBL" id="MDLC01000046">
    <property type="protein sequence ID" value="ODS22918.1"/>
    <property type="molecule type" value="Genomic_DNA"/>
</dbReference>
<keyword evidence="1 3" id="KW-0597">Phosphoprotein</keyword>
<dbReference type="InterPro" id="IPR050595">
    <property type="entry name" value="Bact_response_regulator"/>
</dbReference>
<dbReference type="PANTHER" id="PTHR44591">
    <property type="entry name" value="STRESS RESPONSE REGULATOR PROTEIN 1"/>
    <property type="match status" value="1"/>
</dbReference>
<dbReference type="InterPro" id="IPR029787">
    <property type="entry name" value="Nucleotide_cyclase"/>
</dbReference>
<dbReference type="STRING" id="62101.AB835_11485"/>
<dbReference type="Proteomes" id="UP000242502">
    <property type="component" value="Unassembled WGS sequence"/>
</dbReference>
<dbReference type="Pfam" id="PF00990">
    <property type="entry name" value="GGDEF"/>
    <property type="match status" value="1"/>
</dbReference>
<accession>A0A1D2QMV8</accession>
<evidence type="ECO:0000313" key="6">
    <source>
        <dbReference type="EMBL" id="ODS22918.1"/>
    </source>
</evidence>
<feature type="modified residue" description="4-aspartylphosphate" evidence="3">
    <location>
        <position position="179"/>
    </location>
</feature>
<dbReference type="SMART" id="SM00267">
    <property type="entry name" value="GGDEF"/>
    <property type="match status" value="1"/>
</dbReference>
<dbReference type="CDD" id="cd01949">
    <property type="entry name" value="GGDEF"/>
    <property type="match status" value="1"/>
</dbReference>
<feature type="modified residue" description="4-aspartylphosphate" evidence="3">
    <location>
        <position position="58"/>
    </location>
</feature>
<reference evidence="6 7" key="1">
    <citation type="journal article" date="2016" name="Appl. Environ. Microbiol.">
        <title>Lack of Overt Genome Reduction in the Bryostatin-Producing Bryozoan Symbiont "Candidatus Endobugula sertula".</title>
        <authorList>
            <person name="Miller I.J."/>
            <person name="Vanee N."/>
            <person name="Fong S.S."/>
            <person name="Lim-Fong G.E."/>
            <person name="Kwan J.C."/>
        </authorList>
    </citation>
    <scope>NUCLEOTIDE SEQUENCE [LARGE SCALE GENOMIC DNA]</scope>
    <source>
        <strain evidence="6">AB1-4</strain>
    </source>
</reference>
<protein>
    <submittedName>
        <fullName evidence="6">Diguanylate cyclase response regulator</fullName>
    </submittedName>
</protein>
<evidence type="ECO:0000313" key="7">
    <source>
        <dbReference type="Proteomes" id="UP000242502"/>
    </source>
</evidence>
<dbReference type="GO" id="GO:0000160">
    <property type="term" value="P:phosphorelay signal transduction system"/>
    <property type="evidence" value="ECO:0007669"/>
    <property type="project" value="UniProtKB-KW"/>
</dbReference>
<comment type="caution">
    <text evidence="6">The sequence shown here is derived from an EMBL/GenBank/DDBJ whole genome shotgun (WGS) entry which is preliminary data.</text>
</comment>
<feature type="domain" description="GGDEF" evidence="5">
    <location>
        <begin position="289"/>
        <end position="419"/>
    </location>
</feature>
<dbReference type="SMART" id="SM00448">
    <property type="entry name" value="REC"/>
    <property type="match status" value="2"/>
</dbReference>
<gene>
    <name evidence="6" type="ORF">AB835_11485</name>
</gene>
<feature type="domain" description="Response regulatory" evidence="4">
    <location>
        <begin position="6"/>
        <end position="121"/>
    </location>
</feature>
<dbReference type="InterPro" id="IPR011006">
    <property type="entry name" value="CheY-like_superfamily"/>
</dbReference>
<dbReference type="Pfam" id="PF00072">
    <property type="entry name" value="Response_reg"/>
    <property type="match status" value="2"/>
</dbReference>
<evidence type="ECO:0000259" key="4">
    <source>
        <dbReference type="PROSITE" id="PS50110"/>
    </source>
</evidence>
<dbReference type="NCBIfam" id="TIGR00254">
    <property type="entry name" value="GGDEF"/>
    <property type="match status" value="1"/>
</dbReference>
<dbReference type="InterPro" id="IPR000160">
    <property type="entry name" value="GGDEF_dom"/>
</dbReference>